<evidence type="ECO:0000313" key="3">
    <source>
        <dbReference type="Proteomes" id="UP001360953"/>
    </source>
</evidence>
<feature type="region of interest" description="Disordered" evidence="1">
    <location>
        <begin position="74"/>
        <end position="107"/>
    </location>
</feature>
<comment type="caution">
    <text evidence="2">The sequence shown here is derived from an EMBL/GenBank/DDBJ whole genome shotgun (WGS) entry which is preliminary data.</text>
</comment>
<gene>
    <name evidence="2" type="ORF">J3D65DRAFT_96074</name>
</gene>
<name>A0ABR1LC22_9PEZI</name>
<accession>A0ABR1LC22</accession>
<dbReference type="EMBL" id="JBBPEH010000011">
    <property type="protein sequence ID" value="KAK7532173.1"/>
    <property type="molecule type" value="Genomic_DNA"/>
</dbReference>
<sequence length="305" mass="33389">MRKLDCSFVKRRCVFVCLSTQQTALLVDVWTCLVVGDGEMVGFLRASLIPVCRLPVFRSHQAFLLPLATPPRTPSSIQPANQFASQPEFPSPREHGTRRVNSSSRTQAGAWKLGDSENFGHCTSEEAPGRVPDDDPCTTLAGPPANPLRAGPARRKSLVLLGRPKAERNEVCVGPTLPLPIGEPTTALGDGRDRDSVLVLSLLSGCLLGREEERKEMGEGAAEGALAFGCLVSVSSLEHSCMRAVGASSARCWRHTHARVRLCMFAPTRRLLAVWFVVGQRWIRVDCVCWRFGVSQSARVQRRFG</sequence>
<dbReference type="GeneID" id="92037184"/>
<proteinExistence type="predicted"/>
<dbReference type="Proteomes" id="UP001360953">
    <property type="component" value="Unassembled WGS sequence"/>
</dbReference>
<feature type="compositionally biased region" description="Polar residues" evidence="1">
    <location>
        <begin position="74"/>
        <end position="85"/>
    </location>
</feature>
<dbReference type="RefSeq" id="XP_066651841.1">
    <property type="nucleotide sequence ID" value="XM_066804278.1"/>
</dbReference>
<reference evidence="2 3" key="1">
    <citation type="submission" date="2024-04" db="EMBL/GenBank/DDBJ databases">
        <title>Phyllosticta paracitricarpa is synonymous to the EU quarantine fungus P. citricarpa based on phylogenomic analyses.</title>
        <authorList>
            <consortium name="Lawrence Berkeley National Laboratory"/>
            <person name="Van ingen-buijs V.A."/>
            <person name="Van westerhoven A.C."/>
            <person name="Haridas S."/>
            <person name="Skiadas P."/>
            <person name="Martin F."/>
            <person name="Groenewald J.Z."/>
            <person name="Crous P.W."/>
            <person name="Seidl M.F."/>
        </authorList>
    </citation>
    <scope>NUCLEOTIDE SEQUENCE [LARGE SCALE GENOMIC DNA]</scope>
    <source>
        <strain evidence="2 3">CPC 17464</strain>
    </source>
</reference>
<evidence type="ECO:0000256" key="1">
    <source>
        <dbReference type="SAM" id="MobiDB-lite"/>
    </source>
</evidence>
<evidence type="ECO:0000313" key="2">
    <source>
        <dbReference type="EMBL" id="KAK7532173.1"/>
    </source>
</evidence>
<protein>
    <submittedName>
        <fullName evidence="2">Uncharacterized protein</fullName>
    </submittedName>
</protein>
<organism evidence="2 3">
    <name type="scientific">Phyllosticta citribraziliensis</name>
    <dbReference type="NCBI Taxonomy" id="989973"/>
    <lineage>
        <taxon>Eukaryota</taxon>
        <taxon>Fungi</taxon>
        <taxon>Dikarya</taxon>
        <taxon>Ascomycota</taxon>
        <taxon>Pezizomycotina</taxon>
        <taxon>Dothideomycetes</taxon>
        <taxon>Dothideomycetes incertae sedis</taxon>
        <taxon>Botryosphaeriales</taxon>
        <taxon>Phyllostictaceae</taxon>
        <taxon>Phyllosticta</taxon>
    </lineage>
</organism>
<keyword evidence="3" id="KW-1185">Reference proteome</keyword>